<dbReference type="GO" id="GO:0005737">
    <property type="term" value="C:cytoplasm"/>
    <property type="evidence" value="ECO:0007669"/>
    <property type="project" value="UniProtKB-SubCell"/>
</dbReference>
<proteinExistence type="inferred from homology"/>
<keyword evidence="5" id="KW-0963">Cytoplasm</keyword>
<evidence type="ECO:0000313" key="12">
    <source>
        <dbReference type="EMBL" id="SBT02825.1"/>
    </source>
</evidence>
<accession>A0A1A8VL75</accession>
<dbReference type="Pfam" id="PF05093">
    <property type="entry name" value="CIAPIN1"/>
    <property type="match status" value="1"/>
</dbReference>
<dbReference type="EMBL" id="FLQV01003777">
    <property type="protein sequence ID" value="SBT02825.1"/>
    <property type="molecule type" value="Genomic_DNA"/>
</dbReference>
<evidence type="ECO:0000256" key="7">
    <source>
        <dbReference type="ARBA" id="ARBA00023004"/>
    </source>
</evidence>
<evidence type="ECO:0000256" key="6">
    <source>
        <dbReference type="ARBA" id="ARBA00022723"/>
    </source>
</evidence>
<reference evidence="13 14" key="1">
    <citation type="submission" date="2016-05" db="EMBL/GenBank/DDBJ databases">
        <authorList>
            <person name="Naeem Raeece"/>
        </authorList>
    </citation>
    <scope>NUCLEOTIDE SEQUENCE [LARGE SCALE GENOMIC DNA]</scope>
</reference>
<keyword evidence="7" id="KW-0408">Iron</keyword>
<feature type="non-terminal residue" evidence="11">
    <location>
        <position position="1"/>
    </location>
</feature>
<dbReference type="GO" id="GO:0051539">
    <property type="term" value="F:4 iron, 4 sulfur cluster binding"/>
    <property type="evidence" value="ECO:0007669"/>
    <property type="project" value="UniProtKB-KW"/>
</dbReference>
<dbReference type="Proteomes" id="UP000078546">
    <property type="component" value="Unassembled WGS sequence"/>
</dbReference>
<comment type="cofactor">
    <cofactor evidence="1">
        <name>[4Fe-4S] cluster</name>
        <dbReference type="ChEBI" id="CHEBI:49883"/>
    </cofactor>
</comment>
<dbReference type="HAMAP" id="MF_03115">
    <property type="entry name" value="Anamorsin"/>
    <property type="match status" value="1"/>
</dbReference>
<comment type="subcellular location">
    <subcellularLocation>
        <location evidence="2">Cytoplasm</location>
    </subcellularLocation>
</comment>
<evidence type="ECO:0000256" key="3">
    <source>
        <dbReference type="ARBA" id="ARBA00008169"/>
    </source>
</evidence>
<gene>
    <name evidence="12" type="ORF">POVCU1_081180</name>
    <name evidence="11" type="ORF">POVCU2_0008170</name>
</gene>
<evidence type="ECO:0000313" key="14">
    <source>
        <dbReference type="Proteomes" id="UP000078560"/>
    </source>
</evidence>
<evidence type="ECO:0000259" key="10">
    <source>
        <dbReference type="Pfam" id="PF05093"/>
    </source>
</evidence>
<evidence type="ECO:0000256" key="2">
    <source>
        <dbReference type="ARBA" id="ARBA00004496"/>
    </source>
</evidence>
<dbReference type="Proteomes" id="UP000078560">
    <property type="component" value="Unassembled WGS sequence"/>
</dbReference>
<keyword evidence="8" id="KW-0411">Iron-sulfur</keyword>
<evidence type="ECO:0000256" key="8">
    <source>
        <dbReference type="ARBA" id="ARBA00023014"/>
    </source>
</evidence>
<dbReference type="PANTHER" id="PTHR13273">
    <property type="entry name" value="ANAMORSIN"/>
    <property type="match status" value="1"/>
</dbReference>
<evidence type="ECO:0000256" key="1">
    <source>
        <dbReference type="ARBA" id="ARBA00001966"/>
    </source>
</evidence>
<evidence type="ECO:0000313" key="13">
    <source>
        <dbReference type="Proteomes" id="UP000078546"/>
    </source>
</evidence>
<dbReference type="PANTHER" id="PTHR13273:SF14">
    <property type="entry name" value="ANAMORSIN"/>
    <property type="match status" value="1"/>
</dbReference>
<protein>
    <recommendedName>
        <fullName evidence="10">Anamorsin C-terminal domain-containing protein</fullName>
    </recommendedName>
</protein>
<dbReference type="EMBL" id="FLQU01000110">
    <property type="protein sequence ID" value="SBS81049.1"/>
    <property type="molecule type" value="Genomic_DNA"/>
</dbReference>
<dbReference type="GO" id="GO:0016226">
    <property type="term" value="P:iron-sulfur cluster assembly"/>
    <property type="evidence" value="ECO:0007669"/>
    <property type="project" value="InterPro"/>
</dbReference>
<reference evidence="11" key="2">
    <citation type="submission" date="2016-05" db="EMBL/GenBank/DDBJ databases">
        <authorList>
            <person name="Lavstsen T."/>
            <person name="Jespersen J.S."/>
        </authorList>
    </citation>
    <scope>NUCLEOTIDE SEQUENCE [LARGE SCALE GENOMIC DNA]</scope>
</reference>
<keyword evidence="4" id="KW-0004">4Fe-4S</keyword>
<organism evidence="11 14">
    <name type="scientific">Plasmodium ovale curtisi</name>
    <dbReference type="NCBI Taxonomy" id="864141"/>
    <lineage>
        <taxon>Eukaryota</taxon>
        <taxon>Sar</taxon>
        <taxon>Alveolata</taxon>
        <taxon>Apicomplexa</taxon>
        <taxon>Aconoidasida</taxon>
        <taxon>Haemosporida</taxon>
        <taxon>Plasmodiidae</taxon>
        <taxon>Plasmodium</taxon>
        <taxon>Plasmodium (Plasmodium)</taxon>
    </lineage>
</organism>
<evidence type="ECO:0000256" key="9">
    <source>
        <dbReference type="ARBA" id="ARBA00023128"/>
    </source>
</evidence>
<keyword evidence="6" id="KW-0479">Metal-binding</keyword>
<name>A0A1A8VL75_PLAOA</name>
<dbReference type="InterPro" id="IPR007785">
    <property type="entry name" value="Anamorsin"/>
</dbReference>
<evidence type="ECO:0000256" key="4">
    <source>
        <dbReference type="ARBA" id="ARBA00022485"/>
    </source>
</evidence>
<dbReference type="InterPro" id="IPR046408">
    <property type="entry name" value="CIAPIN1"/>
</dbReference>
<dbReference type="AlphaFoldDB" id="A0A1A8VL75"/>
<feature type="domain" description="Anamorsin C-terminal" evidence="10">
    <location>
        <begin position="202"/>
        <end position="276"/>
    </location>
</feature>
<keyword evidence="9" id="KW-0496">Mitochondrion</keyword>
<evidence type="ECO:0000313" key="11">
    <source>
        <dbReference type="EMBL" id="SBS81049.1"/>
    </source>
</evidence>
<evidence type="ECO:0000256" key="5">
    <source>
        <dbReference type="ARBA" id="ARBA00022490"/>
    </source>
</evidence>
<dbReference type="GO" id="GO:0046872">
    <property type="term" value="F:metal ion binding"/>
    <property type="evidence" value="ECO:0007669"/>
    <property type="project" value="UniProtKB-KW"/>
</dbReference>
<sequence>LTKGRRRKEEGGRRKEESYFNFFKGKMINFSDTLVILNDDAPCEMLRKKYAQLLIPTISVLNFKKEKIYKKYNNIFLYSYKDYSFFWELDNSILYKIQRCLNKSGILKLIIYINKNRKSEIRDSTKDKDGNVLKKLKKECLYNGFINIEGETTPAQNGVIINVRVHVHIYRCVIAENPDFLSKEDESDLSSRDEETYENKEDNKKVVNRVCDNCTCGRKKNDVNLEKISISGNEVEYVTENVVSSCGNCYLGDAFRCASCPYKGLPAFQPGENVKLNLNVCCNKN</sequence>
<comment type="similarity">
    <text evidence="3">Belongs to the anamorsin family.</text>
</comment>